<accession>A0A9P5X0D7</accession>
<reference evidence="4" key="1">
    <citation type="submission" date="2020-11" db="EMBL/GenBank/DDBJ databases">
        <authorList>
            <consortium name="DOE Joint Genome Institute"/>
            <person name="Ahrendt S."/>
            <person name="Riley R."/>
            <person name="Andreopoulos W."/>
            <person name="Labutti K."/>
            <person name="Pangilinan J."/>
            <person name="Ruiz-Duenas F.J."/>
            <person name="Barrasa J.M."/>
            <person name="Sanchez-Garcia M."/>
            <person name="Camarero S."/>
            <person name="Miyauchi S."/>
            <person name="Serrano A."/>
            <person name="Linde D."/>
            <person name="Babiker R."/>
            <person name="Drula E."/>
            <person name="Ayuso-Fernandez I."/>
            <person name="Pacheco R."/>
            <person name="Padilla G."/>
            <person name="Ferreira P."/>
            <person name="Barriuso J."/>
            <person name="Kellner H."/>
            <person name="Castanera R."/>
            <person name="Alfaro M."/>
            <person name="Ramirez L."/>
            <person name="Pisabarro A.G."/>
            <person name="Kuo A."/>
            <person name="Tritt A."/>
            <person name="Lipzen A."/>
            <person name="He G."/>
            <person name="Yan M."/>
            <person name="Ng V."/>
            <person name="Cullen D."/>
            <person name="Martin F."/>
            <person name="Rosso M.-N."/>
            <person name="Henrissat B."/>
            <person name="Hibbett D."/>
            <person name="Martinez A.T."/>
            <person name="Grigoriev I.V."/>
        </authorList>
    </citation>
    <scope>NUCLEOTIDE SEQUENCE</scope>
    <source>
        <strain evidence="4">MF-IS2</strain>
    </source>
</reference>
<dbReference type="InterPro" id="IPR007111">
    <property type="entry name" value="NACHT_NTPase"/>
</dbReference>
<proteinExistence type="predicted"/>
<dbReference type="PROSITE" id="PS50837">
    <property type="entry name" value="NACHT"/>
    <property type="match status" value="1"/>
</dbReference>
<dbReference type="OrthoDB" id="3262196at2759"/>
<comment type="caution">
    <text evidence="4">The sequence shown here is derived from an EMBL/GenBank/DDBJ whole genome shotgun (WGS) entry which is preliminary data.</text>
</comment>
<dbReference type="AlphaFoldDB" id="A0A9P5X0D7"/>
<keyword evidence="1" id="KW-0677">Repeat</keyword>
<feature type="region of interest" description="Disordered" evidence="2">
    <location>
        <begin position="12"/>
        <end position="40"/>
    </location>
</feature>
<evidence type="ECO:0000256" key="1">
    <source>
        <dbReference type="ARBA" id="ARBA00022737"/>
    </source>
</evidence>
<organism evidence="4 5">
    <name type="scientific">Macrolepiota fuliginosa MF-IS2</name>
    <dbReference type="NCBI Taxonomy" id="1400762"/>
    <lineage>
        <taxon>Eukaryota</taxon>
        <taxon>Fungi</taxon>
        <taxon>Dikarya</taxon>
        <taxon>Basidiomycota</taxon>
        <taxon>Agaricomycotina</taxon>
        <taxon>Agaricomycetes</taxon>
        <taxon>Agaricomycetidae</taxon>
        <taxon>Agaricales</taxon>
        <taxon>Agaricineae</taxon>
        <taxon>Agaricaceae</taxon>
        <taxon>Macrolepiota</taxon>
    </lineage>
</organism>
<sequence>MGFRKRVRNWLKGHLPSPHQPQEQAPTSAHSKDSRPSPAGVHLEPLIIRVVASNGASPAGPWSSSSQGHHSQTGNGSVLSGAHNFTVGQMNAVEAQSIGTQGVGMQNTQTIRADLEHRINGTVRLIWMHGPAGVGKSAIMQTIAETVSTCATLFFSRSSDPPCHDSKMVLTTLAYSLTVENRGYRKYIEDSMFQDPAFLQKSLTEQFHCLFIVPFTSNLVQSGTRRWVVLLDGLDECKNEGNDQCRIVDLISSSILCHAGATPFVWVIASRPEAHLMVVLQKLKKRFRDHSSEFWVCSVPVDSNDAEWDIERYLHAEFTRIREDNSDAFPNSTYTWPLDSNFLKVTNASSGLFVYASTLTKYISADHPASRLKLIVALIDRSTLNSTRLSHNPFSQLNILYTQIMSDIPGDLLLVAKSLLSYFCLICTERRYGKGLVEACNILGLCQDEVYSALHKLHSVLSCPSPGQAEHNGIEFFHASFSDFLFNHSRSLDYHVDLHQELTNTWRCCIRILKESCWGNSTAHAPNHDSVDVHWVPMDDSSRLDGQRRALLHIHPVLFYTNVRLMEQSVDWVNNHRLAARWPRMRPPHTSSTMADVRLYPNRLHKPQPLTVHQTAPKALRETTVFREFPMNELDIECLFKSIYVRPWCCVAADLQCNNVSRWPHMKGKLLGEPFDLEEVVNAVSAKLSGRRTVRVVGMRPWQPYAIIGPFRARFGLRGDAFYVLPYSEAGSEFKSYNM</sequence>
<evidence type="ECO:0000259" key="3">
    <source>
        <dbReference type="PROSITE" id="PS50837"/>
    </source>
</evidence>
<dbReference type="Gene3D" id="3.40.50.300">
    <property type="entry name" value="P-loop containing nucleotide triphosphate hydrolases"/>
    <property type="match status" value="1"/>
</dbReference>
<dbReference type="InterPro" id="IPR056884">
    <property type="entry name" value="NPHP3-like_N"/>
</dbReference>
<dbReference type="InterPro" id="IPR027417">
    <property type="entry name" value="P-loop_NTPase"/>
</dbReference>
<feature type="compositionally biased region" description="Low complexity" evidence="2">
    <location>
        <begin position="57"/>
        <end position="77"/>
    </location>
</feature>
<feature type="domain" description="NACHT" evidence="3">
    <location>
        <begin position="124"/>
        <end position="274"/>
    </location>
</feature>
<evidence type="ECO:0000313" key="4">
    <source>
        <dbReference type="EMBL" id="KAF9442198.1"/>
    </source>
</evidence>
<feature type="compositionally biased region" description="Polar residues" evidence="2">
    <location>
        <begin position="20"/>
        <end position="29"/>
    </location>
</feature>
<gene>
    <name evidence="4" type="ORF">P691DRAFT_789942</name>
</gene>
<dbReference type="SUPFAM" id="SSF52540">
    <property type="entry name" value="P-loop containing nucleoside triphosphate hydrolases"/>
    <property type="match status" value="1"/>
</dbReference>
<name>A0A9P5X0D7_9AGAR</name>
<dbReference type="EMBL" id="MU151683">
    <property type="protein sequence ID" value="KAF9442198.1"/>
    <property type="molecule type" value="Genomic_DNA"/>
</dbReference>
<keyword evidence="5" id="KW-1185">Reference proteome</keyword>
<dbReference type="PANTHER" id="PTHR10039">
    <property type="entry name" value="AMELOGENIN"/>
    <property type="match status" value="1"/>
</dbReference>
<evidence type="ECO:0000313" key="5">
    <source>
        <dbReference type="Proteomes" id="UP000807342"/>
    </source>
</evidence>
<protein>
    <recommendedName>
        <fullName evidence="3">NACHT domain-containing protein</fullName>
    </recommendedName>
</protein>
<evidence type="ECO:0000256" key="2">
    <source>
        <dbReference type="SAM" id="MobiDB-lite"/>
    </source>
</evidence>
<feature type="region of interest" description="Disordered" evidence="2">
    <location>
        <begin position="57"/>
        <end position="82"/>
    </location>
</feature>
<dbReference type="Proteomes" id="UP000807342">
    <property type="component" value="Unassembled WGS sequence"/>
</dbReference>
<dbReference type="Pfam" id="PF24883">
    <property type="entry name" value="NPHP3_N"/>
    <property type="match status" value="1"/>
</dbReference>